<sequence length="86" mass="9664">MCTMGKIASCEIAFIPIVSDDYVLQVDKVLNIIKSYDIEYNVGILSTTIRGDIGKIHDLTFEVYNSMDKECKFTMDIKLSNICGCD</sequence>
<dbReference type="EMBL" id="JANJZL010000002">
    <property type="protein sequence ID" value="MCR2043379.1"/>
    <property type="molecule type" value="Genomic_DNA"/>
</dbReference>
<organism evidence="2 3">
    <name type="scientific">Anaerosalibacter massiliensis</name>
    <dbReference type="NCBI Taxonomy" id="1347392"/>
    <lineage>
        <taxon>Bacteria</taxon>
        <taxon>Bacillati</taxon>
        <taxon>Bacillota</taxon>
        <taxon>Tissierellia</taxon>
        <taxon>Tissierellales</taxon>
        <taxon>Sporanaerobacteraceae</taxon>
        <taxon>Anaerosalibacter</taxon>
    </lineage>
</organism>
<dbReference type="Gene3D" id="3.30.70.930">
    <property type="match status" value="1"/>
</dbReference>
<protein>
    <recommendedName>
        <fullName evidence="1">Thiamin/hydroxymethyl pyrimidine-binding YkoF putative domain-containing protein</fullName>
    </recommendedName>
</protein>
<keyword evidence="3" id="KW-1185">Reference proteome</keyword>
<dbReference type="InterPro" id="IPR029756">
    <property type="entry name" value="MTH1187/YkoF-like"/>
</dbReference>
<proteinExistence type="predicted"/>
<dbReference type="SUPFAM" id="SSF89957">
    <property type="entry name" value="MTH1187/YkoF-like"/>
    <property type="match status" value="1"/>
</dbReference>
<dbReference type="Proteomes" id="UP001142078">
    <property type="component" value="Unassembled WGS sequence"/>
</dbReference>
<evidence type="ECO:0000259" key="1">
    <source>
        <dbReference type="Pfam" id="PF07615"/>
    </source>
</evidence>
<gene>
    <name evidence="2" type="ORF">NSA23_04520</name>
</gene>
<evidence type="ECO:0000313" key="2">
    <source>
        <dbReference type="EMBL" id="MCR2043379.1"/>
    </source>
</evidence>
<dbReference type="RefSeq" id="WP_257490264.1">
    <property type="nucleotide sequence ID" value="NZ_JANJZL010000002.1"/>
</dbReference>
<comment type="caution">
    <text evidence="2">The sequence shown here is derived from an EMBL/GenBank/DDBJ whole genome shotgun (WGS) entry which is preliminary data.</text>
</comment>
<name>A0A9X2S4K7_9FIRM</name>
<reference evidence="2" key="1">
    <citation type="submission" date="2022-07" db="EMBL/GenBank/DDBJ databases">
        <title>Enhanced cultured diversity of the mouse gut microbiota enables custom-made synthetic communities.</title>
        <authorList>
            <person name="Afrizal A."/>
        </authorList>
    </citation>
    <scope>NUCLEOTIDE SEQUENCE</scope>
    <source>
        <strain evidence="2">DSM 29482</strain>
    </source>
</reference>
<accession>A0A9X2S4K7</accession>
<dbReference type="Pfam" id="PF07615">
    <property type="entry name" value="Ykof"/>
    <property type="match status" value="1"/>
</dbReference>
<dbReference type="InterPro" id="IPR011522">
    <property type="entry name" value="Thiamin/HMP-bd_put_YkoF"/>
</dbReference>
<dbReference type="AlphaFoldDB" id="A0A9X2S4K7"/>
<evidence type="ECO:0000313" key="3">
    <source>
        <dbReference type="Proteomes" id="UP001142078"/>
    </source>
</evidence>
<feature type="domain" description="Thiamin/hydroxymethyl pyrimidine-binding YkoF putative" evidence="1">
    <location>
        <begin position="7"/>
        <end position="81"/>
    </location>
</feature>